<gene>
    <name evidence="2" type="ORF">HO133_000556</name>
</gene>
<feature type="compositionally biased region" description="Low complexity" evidence="1">
    <location>
        <begin position="154"/>
        <end position="167"/>
    </location>
</feature>
<sequence>MEFAGIVVKGQEGSEQQPERITFWVFNQSQDIVVAGAASAERLGQPVETAPENIAPEVSMVKQTAITEFCSPCPSTALADGTFITPCPSVTLAEISAMFARQENCVDGAYAFDQAHPLFKGWKVSPVPPPAEPGALAIGRNCSVSVSPHDETLLESTSESSSPASPRSTEEESSELAATELIGIYPVGDVKTDDTEHDIEKVDIARDEERLVAIADAEVDHESEMENMRLAYEQATKGMEEILNQKEEVIKSVTQYAERVGANLATVLAKHTDAGAVYHLKKRKDNLLEQLEIQPRDDTRAALAAAKAEATAANAAAAKAEELTLTASRMTDKVVKELKSSNDRIDALLVGK</sequence>
<dbReference type="Proteomes" id="UP000593566">
    <property type="component" value="Unassembled WGS sequence"/>
</dbReference>
<evidence type="ECO:0000313" key="3">
    <source>
        <dbReference type="Proteomes" id="UP000593566"/>
    </source>
</evidence>
<dbReference type="EMBL" id="JACCJB010000010">
    <property type="protein sequence ID" value="KAF6223713.1"/>
    <property type="molecule type" value="Genomic_DNA"/>
</dbReference>
<feature type="region of interest" description="Disordered" evidence="1">
    <location>
        <begin position="149"/>
        <end position="175"/>
    </location>
</feature>
<dbReference type="RefSeq" id="XP_037152930.1">
    <property type="nucleotide sequence ID" value="XM_037291495.1"/>
</dbReference>
<accession>A0A8H6FDC9</accession>
<organism evidence="2 3">
    <name type="scientific">Letharia lupina</name>
    <dbReference type="NCBI Taxonomy" id="560253"/>
    <lineage>
        <taxon>Eukaryota</taxon>
        <taxon>Fungi</taxon>
        <taxon>Dikarya</taxon>
        <taxon>Ascomycota</taxon>
        <taxon>Pezizomycotina</taxon>
        <taxon>Lecanoromycetes</taxon>
        <taxon>OSLEUM clade</taxon>
        <taxon>Lecanoromycetidae</taxon>
        <taxon>Lecanorales</taxon>
        <taxon>Lecanorineae</taxon>
        <taxon>Parmeliaceae</taxon>
        <taxon>Letharia</taxon>
    </lineage>
</organism>
<reference evidence="2 3" key="1">
    <citation type="journal article" date="2020" name="Genomics">
        <title>Complete, high-quality genomes from long-read metagenomic sequencing of two wolf lichen thalli reveals enigmatic genome architecture.</title>
        <authorList>
            <person name="McKenzie S.K."/>
            <person name="Walston R.F."/>
            <person name="Allen J.L."/>
        </authorList>
    </citation>
    <scope>NUCLEOTIDE SEQUENCE [LARGE SCALE GENOMIC DNA]</scope>
    <source>
        <strain evidence="2">WasteWater1</strain>
    </source>
</reference>
<comment type="caution">
    <text evidence="2">The sequence shown here is derived from an EMBL/GenBank/DDBJ whole genome shotgun (WGS) entry which is preliminary data.</text>
</comment>
<evidence type="ECO:0000313" key="2">
    <source>
        <dbReference type="EMBL" id="KAF6223713.1"/>
    </source>
</evidence>
<protein>
    <submittedName>
        <fullName evidence="2">Uncharacterized protein</fullName>
    </submittedName>
</protein>
<name>A0A8H6FDC9_9LECA</name>
<keyword evidence="3" id="KW-1185">Reference proteome</keyword>
<dbReference type="GeneID" id="59328975"/>
<evidence type="ECO:0000256" key="1">
    <source>
        <dbReference type="SAM" id="MobiDB-lite"/>
    </source>
</evidence>
<dbReference type="AlphaFoldDB" id="A0A8H6FDC9"/>
<proteinExistence type="predicted"/>